<proteinExistence type="predicted"/>
<sequence>MAIFQHKTDLFALALRAESAVACLWLSGEIDADCTPVLTATAARVHRLAPQRMFVDLAEVSFAGAALVNFLVRVVNGLPPSCVTVFCRATPQTTRLLRITSVDSIAALSDRLPDTWLRSHTTPCYDRARIG</sequence>
<gene>
    <name evidence="1" type="ORF">DFJ67_0572</name>
</gene>
<protein>
    <recommendedName>
        <fullName evidence="3">Anti-anti-sigma factor</fullName>
    </recommendedName>
</protein>
<accession>A0A3D9ZDV7</accession>
<reference evidence="1 2" key="1">
    <citation type="submission" date="2018-08" db="EMBL/GenBank/DDBJ databases">
        <title>Sequencing the genomes of 1000 actinobacteria strains.</title>
        <authorList>
            <person name="Klenk H.-P."/>
        </authorList>
    </citation>
    <scope>NUCLEOTIDE SEQUENCE [LARGE SCALE GENOMIC DNA]</scope>
    <source>
        <strain evidence="1 2">DSM 44099</strain>
    </source>
</reference>
<dbReference type="EMBL" id="QUMQ01000001">
    <property type="protein sequence ID" value="REF94632.1"/>
    <property type="molecule type" value="Genomic_DNA"/>
</dbReference>
<evidence type="ECO:0000313" key="2">
    <source>
        <dbReference type="Proteomes" id="UP000256913"/>
    </source>
</evidence>
<organism evidence="1 2">
    <name type="scientific">Asanoa ferruginea</name>
    <dbReference type="NCBI Taxonomy" id="53367"/>
    <lineage>
        <taxon>Bacteria</taxon>
        <taxon>Bacillati</taxon>
        <taxon>Actinomycetota</taxon>
        <taxon>Actinomycetes</taxon>
        <taxon>Micromonosporales</taxon>
        <taxon>Micromonosporaceae</taxon>
        <taxon>Asanoa</taxon>
    </lineage>
</organism>
<dbReference type="Gene3D" id="3.30.750.24">
    <property type="entry name" value="STAS domain"/>
    <property type="match status" value="1"/>
</dbReference>
<name>A0A3D9ZDV7_9ACTN</name>
<dbReference type="AlphaFoldDB" id="A0A3D9ZDV7"/>
<keyword evidence="2" id="KW-1185">Reference proteome</keyword>
<comment type="caution">
    <text evidence="1">The sequence shown here is derived from an EMBL/GenBank/DDBJ whole genome shotgun (WGS) entry which is preliminary data.</text>
</comment>
<evidence type="ECO:0008006" key="3">
    <source>
        <dbReference type="Google" id="ProtNLM"/>
    </source>
</evidence>
<dbReference type="InterPro" id="IPR036513">
    <property type="entry name" value="STAS_dom_sf"/>
</dbReference>
<dbReference type="SUPFAM" id="SSF52091">
    <property type="entry name" value="SpoIIaa-like"/>
    <property type="match status" value="1"/>
</dbReference>
<dbReference type="Proteomes" id="UP000256913">
    <property type="component" value="Unassembled WGS sequence"/>
</dbReference>
<evidence type="ECO:0000313" key="1">
    <source>
        <dbReference type="EMBL" id="REF94632.1"/>
    </source>
</evidence>